<name>A0A1T3M9A8_9FLAO</name>
<comment type="caution">
    <text evidence="1">The sequence shown here is derived from an EMBL/GenBank/DDBJ whole genome shotgun (WGS) entry which is preliminary data.</text>
</comment>
<gene>
    <name evidence="1" type="ORF">BAZ10_11380</name>
</gene>
<organism evidence="1 2">
    <name type="scientific">Elizabethkingia occulta</name>
    <dbReference type="NCBI Taxonomy" id="1867263"/>
    <lineage>
        <taxon>Bacteria</taxon>
        <taxon>Pseudomonadati</taxon>
        <taxon>Bacteroidota</taxon>
        <taxon>Flavobacteriia</taxon>
        <taxon>Flavobacteriales</taxon>
        <taxon>Weeksellaceae</taxon>
        <taxon>Elizabethkingia</taxon>
    </lineage>
</organism>
<evidence type="ECO:0000313" key="2">
    <source>
        <dbReference type="Proteomes" id="UP000190813"/>
    </source>
</evidence>
<protein>
    <submittedName>
        <fullName evidence="1">Uncharacterized protein</fullName>
    </submittedName>
</protein>
<dbReference type="RefSeq" id="WP_078773114.1">
    <property type="nucleotide sequence ID" value="NZ_CBCSBR010000043.1"/>
</dbReference>
<reference evidence="1 2" key="1">
    <citation type="submission" date="2016-06" db="EMBL/GenBank/DDBJ databases">
        <title>Revisiting the taxonomy of the Elizabethkingia Genus based on Whole-Genome Sequencing, Optical Mapping, and MALDI-TOF.</title>
        <authorList>
            <person name="Nicholson A.C."/>
        </authorList>
    </citation>
    <scope>NUCLEOTIDE SEQUENCE [LARGE SCALE GENOMIC DNA]</scope>
    <source>
        <strain evidence="1 2">G4070</strain>
    </source>
</reference>
<keyword evidence="2" id="KW-1185">Reference proteome</keyword>
<dbReference type="EMBL" id="MAHX01000021">
    <property type="protein sequence ID" value="OPC61066.1"/>
    <property type="molecule type" value="Genomic_DNA"/>
</dbReference>
<sequence length="155" mass="18511">MSKKNDIRIYSSRNFLVIEDFILKIKINYQAIESIIIYHVGETYNNQINIYLTDLVIYEQVKNTWWAGLLFKLFLRTNREKFILEQSYSDEILLKIINEINENLPDVFIPTDLQNSIFWRVTDKGYSIPFFKLVYSKNALGLYDTLVKYGKFKNE</sequence>
<evidence type="ECO:0000313" key="1">
    <source>
        <dbReference type="EMBL" id="OPC61066.1"/>
    </source>
</evidence>
<dbReference type="Proteomes" id="UP000190813">
    <property type="component" value="Unassembled WGS sequence"/>
</dbReference>
<dbReference type="AlphaFoldDB" id="A0A1T3M9A8"/>
<accession>A0A1T3M9A8</accession>
<proteinExistence type="predicted"/>